<sequence length="348" mass="36521">MGEPRRCKLWLLVLALAPWLQASTGVTTFTISNYCVYTIWPGTLAGSDTPQLSTTGFELAPVQTVRLAAPAGWSGRMWARTGCVFDAAGAGICQTGDCGGHMECRGAGATPPATLFEVTLGKTGSEDFYDVSLVDGYNLPVVAIPRALQGQGACNATGCMADLNRSCPKELQVDCGGGAIACRSACEAFGQDRYCCSGAYGTPAACRPTAYSSIFKTACPRAYSYAYDDSTSTFTCNAEDYNVAFCLPTSGIKESDAVFLGAQIDGVNERPLYANGGQSTGEDNAPPAHGNGGAGAPVYDNYGAAYEPPIYNYGRGGAHVPPAMRASSASTRYIRPWLLLLPLLVCYP</sequence>
<keyword evidence="1" id="KW-0611">Plant defense</keyword>
<dbReference type="PRINTS" id="PR00347">
    <property type="entry name" value="THAUMATIN"/>
</dbReference>
<dbReference type="PANTHER" id="PTHR31048">
    <property type="entry name" value="OS03G0233200 PROTEIN"/>
    <property type="match status" value="1"/>
</dbReference>
<name>A0AAD8W243_LOLMU</name>
<dbReference type="SUPFAM" id="SSF49870">
    <property type="entry name" value="Osmotin, thaumatin-like protein"/>
    <property type="match status" value="1"/>
</dbReference>
<feature type="chain" id="PRO_5042291815" evidence="3">
    <location>
        <begin position="23"/>
        <end position="348"/>
    </location>
</feature>
<gene>
    <name evidence="4" type="ORF">QYE76_006342</name>
</gene>
<dbReference type="Proteomes" id="UP001231189">
    <property type="component" value="Unassembled WGS sequence"/>
</dbReference>
<dbReference type="Gene3D" id="2.60.110.10">
    <property type="entry name" value="Thaumatin"/>
    <property type="match status" value="1"/>
</dbReference>
<evidence type="ECO:0000256" key="2">
    <source>
        <dbReference type="SAM" id="MobiDB-lite"/>
    </source>
</evidence>
<dbReference type="InterPro" id="IPR037176">
    <property type="entry name" value="Osmotin/thaumatin-like_sf"/>
</dbReference>
<dbReference type="CDD" id="cd09218">
    <property type="entry name" value="TLP-PA"/>
    <property type="match status" value="1"/>
</dbReference>
<keyword evidence="3" id="KW-0732">Signal</keyword>
<dbReference type="PROSITE" id="PS51367">
    <property type="entry name" value="THAUMATIN_2"/>
    <property type="match status" value="1"/>
</dbReference>
<protein>
    <submittedName>
        <fullName evidence="4">Uncharacterized protein</fullName>
    </submittedName>
</protein>
<feature type="region of interest" description="Disordered" evidence="2">
    <location>
        <begin position="272"/>
        <end position="292"/>
    </location>
</feature>
<dbReference type="PROSITE" id="PS00316">
    <property type="entry name" value="THAUMATIN_1"/>
    <property type="match status" value="1"/>
</dbReference>
<dbReference type="Pfam" id="PF00314">
    <property type="entry name" value="Thaumatin"/>
    <property type="match status" value="1"/>
</dbReference>
<reference evidence="4" key="1">
    <citation type="submission" date="2023-07" db="EMBL/GenBank/DDBJ databases">
        <title>A chromosome-level genome assembly of Lolium multiflorum.</title>
        <authorList>
            <person name="Chen Y."/>
            <person name="Copetti D."/>
            <person name="Kolliker R."/>
            <person name="Studer B."/>
        </authorList>
    </citation>
    <scope>NUCLEOTIDE SEQUENCE</scope>
    <source>
        <strain evidence="4">02402/16</strain>
        <tissue evidence="4">Leaf</tissue>
    </source>
</reference>
<dbReference type="SMART" id="SM00205">
    <property type="entry name" value="THN"/>
    <property type="match status" value="1"/>
</dbReference>
<dbReference type="GO" id="GO:0006952">
    <property type="term" value="P:defense response"/>
    <property type="evidence" value="ECO:0007669"/>
    <property type="project" value="UniProtKB-KW"/>
</dbReference>
<organism evidence="4 5">
    <name type="scientific">Lolium multiflorum</name>
    <name type="common">Italian ryegrass</name>
    <name type="synonym">Lolium perenne subsp. multiflorum</name>
    <dbReference type="NCBI Taxonomy" id="4521"/>
    <lineage>
        <taxon>Eukaryota</taxon>
        <taxon>Viridiplantae</taxon>
        <taxon>Streptophyta</taxon>
        <taxon>Embryophyta</taxon>
        <taxon>Tracheophyta</taxon>
        <taxon>Spermatophyta</taxon>
        <taxon>Magnoliopsida</taxon>
        <taxon>Liliopsida</taxon>
        <taxon>Poales</taxon>
        <taxon>Poaceae</taxon>
        <taxon>BOP clade</taxon>
        <taxon>Pooideae</taxon>
        <taxon>Poodae</taxon>
        <taxon>Poeae</taxon>
        <taxon>Poeae Chloroplast Group 2 (Poeae type)</taxon>
        <taxon>Loliodinae</taxon>
        <taxon>Loliinae</taxon>
        <taxon>Lolium</taxon>
    </lineage>
</organism>
<comment type="caution">
    <text evidence="4">The sequence shown here is derived from an EMBL/GenBank/DDBJ whole genome shotgun (WGS) entry which is preliminary data.</text>
</comment>
<proteinExistence type="predicted"/>
<evidence type="ECO:0000313" key="5">
    <source>
        <dbReference type="Proteomes" id="UP001231189"/>
    </source>
</evidence>
<keyword evidence="5" id="KW-1185">Reference proteome</keyword>
<dbReference type="FunFam" id="2.60.110.10:FF:000001">
    <property type="entry name" value="THAUMATIN-LIKE PROTEIN 1"/>
    <property type="match status" value="1"/>
</dbReference>
<dbReference type="EMBL" id="JAUUTY010000005">
    <property type="protein sequence ID" value="KAK1632027.1"/>
    <property type="molecule type" value="Genomic_DNA"/>
</dbReference>
<accession>A0AAD8W243</accession>
<dbReference type="InterPro" id="IPR001938">
    <property type="entry name" value="Thaumatin"/>
</dbReference>
<feature type="signal peptide" evidence="3">
    <location>
        <begin position="1"/>
        <end position="22"/>
    </location>
</feature>
<evidence type="ECO:0000256" key="1">
    <source>
        <dbReference type="ARBA" id="ARBA00022821"/>
    </source>
</evidence>
<dbReference type="InterPro" id="IPR017949">
    <property type="entry name" value="Thaumatin_CS"/>
</dbReference>
<dbReference type="AlphaFoldDB" id="A0AAD8W243"/>
<evidence type="ECO:0000256" key="3">
    <source>
        <dbReference type="SAM" id="SignalP"/>
    </source>
</evidence>
<evidence type="ECO:0000313" key="4">
    <source>
        <dbReference type="EMBL" id="KAK1632027.1"/>
    </source>
</evidence>